<dbReference type="Pfam" id="PF01135">
    <property type="entry name" value="PCMT"/>
    <property type="match status" value="1"/>
</dbReference>
<keyword evidence="7 12" id="KW-0808">Transferase</keyword>
<comment type="subcellular location">
    <subcellularLocation>
        <location evidence="1">Cytoplasm</location>
    </subcellularLocation>
</comment>
<sequence length="407" mass="43703">MVVPGVQSLRPVVLAGDRNGSAHVRSPGRPLGEEDVTDQAQLHQQLLDRMTANGSLRTEPWKRAAAAVPRHEFLRGGFFWRAVGTDFTAWESVRAGDAGWLEGCYADESLVTQIAGTIVPEDVRGRITREPTSSSTMPSLVLRMLEDLQVEDGHKVLEIGTGTGYSTAVLSARLGAGNVTSIEYDSRVASRARTALGHLRTYPTLVTGDGLLGHGAGAPYDRIIATCGVRTVPGTWIEQTRPGGLILATVGGWLGSSELARLTVHEDGTAFGPLLGGGVNFMLARPELPPPLGLLPDLGEGKERETVTGADVLGNWTSRFVVQLAVPGAQRLTLERDGHTEDVLVDTETGSWAAVYEDGGQWLVRQDGPDALWDAVEELFGRWRAAGAPPLDQFTVRVTPEGQTIHW</sequence>
<evidence type="ECO:0000256" key="10">
    <source>
        <dbReference type="ARBA" id="ARBA00031323"/>
    </source>
</evidence>
<dbReference type="PANTHER" id="PTHR11579:SF0">
    <property type="entry name" value="PROTEIN-L-ISOASPARTATE(D-ASPARTATE) O-METHYLTRANSFERASE"/>
    <property type="match status" value="1"/>
</dbReference>
<evidence type="ECO:0000313" key="12">
    <source>
        <dbReference type="EMBL" id="OUC95103.1"/>
    </source>
</evidence>
<keyword evidence="13" id="KW-1185">Reference proteome</keyword>
<dbReference type="InterPro" id="IPR029063">
    <property type="entry name" value="SAM-dependent_MTases_sf"/>
</dbReference>
<name>A0A243RJN1_9ACTN</name>
<gene>
    <name evidence="12" type="ORF">CA983_34010</name>
</gene>
<evidence type="ECO:0000256" key="6">
    <source>
        <dbReference type="ARBA" id="ARBA00022603"/>
    </source>
</evidence>
<keyword evidence="8" id="KW-0949">S-adenosyl-L-methionine</keyword>
<proteinExistence type="inferred from homology"/>
<dbReference type="GO" id="GO:0004719">
    <property type="term" value="F:protein-L-isoaspartate (D-aspartate) O-methyltransferase activity"/>
    <property type="evidence" value="ECO:0007669"/>
    <property type="project" value="UniProtKB-EC"/>
</dbReference>
<keyword evidence="5" id="KW-0963">Cytoplasm</keyword>
<protein>
    <recommendedName>
        <fullName evidence="4">Protein-L-isoaspartate O-methyltransferase</fullName>
        <ecNumber evidence="3">2.1.1.77</ecNumber>
    </recommendedName>
    <alternativeName>
        <fullName evidence="11">L-isoaspartyl protein carboxyl methyltransferase</fullName>
    </alternativeName>
    <alternativeName>
        <fullName evidence="9">Protein L-isoaspartyl methyltransferase</fullName>
    </alternativeName>
    <alternativeName>
        <fullName evidence="10">Protein-beta-aspartate methyltransferase</fullName>
    </alternativeName>
</protein>
<dbReference type="EC" id="2.1.1.77" evidence="3"/>
<dbReference type="Gene3D" id="3.40.50.150">
    <property type="entry name" value="Vaccinia Virus protein VP39"/>
    <property type="match status" value="1"/>
</dbReference>
<dbReference type="SUPFAM" id="SSF53335">
    <property type="entry name" value="S-adenosyl-L-methionine-dependent methyltransferases"/>
    <property type="match status" value="1"/>
</dbReference>
<dbReference type="CDD" id="cd02440">
    <property type="entry name" value="AdoMet_MTases"/>
    <property type="match status" value="1"/>
</dbReference>
<evidence type="ECO:0000313" key="13">
    <source>
        <dbReference type="Proteomes" id="UP000195105"/>
    </source>
</evidence>
<evidence type="ECO:0000256" key="11">
    <source>
        <dbReference type="ARBA" id="ARBA00031350"/>
    </source>
</evidence>
<evidence type="ECO:0000256" key="8">
    <source>
        <dbReference type="ARBA" id="ARBA00022691"/>
    </source>
</evidence>
<accession>A0A243RJN1</accession>
<comment type="similarity">
    <text evidence="2">Belongs to the methyltransferase superfamily. L-isoaspartyl/D-aspartyl protein methyltransferase family.</text>
</comment>
<keyword evidence="6 12" id="KW-0489">Methyltransferase</keyword>
<evidence type="ECO:0000256" key="2">
    <source>
        <dbReference type="ARBA" id="ARBA00005369"/>
    </source>
</evidence>
<dbReference type="EMBL" id="NGFN01000310">
    <property type="protein sequence ID" value="OUC95103.1"/>
    <property type="molecule type" value="Genomic_DNA"/>
</dbReference>
<dbReference type="PANTHER" id="PTHR11579">
    <property type="entry name" value="PROTEIN-L-ISOASPARTATE O-METHYLTRANSFERASE"/>
    <property type="match status" value="1"/>
</dbReference>
<evidence type="ECO:0000256" key="7">
    <source>
        <dbReference type="ARBA" id="ARBA00022679"/>
    </source>
</evidence>
<reference evidence="12 13" key="1">
    <citation type="submission" date="2017-05" db="EMBL/GenBank/DDBJ databases">
        <title>Biotechnological potential of actinobacteria isolated from South African environments.</title>
        <authorList>
            <person name="Le Roes-Hill M."/>
            <person name="Prins A."/>
            <person name="Durrell K.A."/>
        </authorList>
    </citation>
    <scope>NUCLEOTIDE SEQUENCE [LARGE SCALE GENOMIC DNA]</scope>
    <source>
        <strain evidence="12 13">HMC13</strain>
    </source>
</reference>
<evidence type="ECO:0000256" key="3">
    <source>
        <dbReference type="ARBA" id="ARBA00011890"/>
    </source>
</evidence>
<evidence type="ECO:0000256" key="4">
    <source>
        <dbReference type="ARBA" id="ARBA00013346"/>
    </source>
</evidence>
<dbReference type="GO" id="GO:0032259">
    <property type="term" value="P:methylation"/>
    <property type="evidence" value="ECO:0007669"/>
    <property type="project" value="UniProtKB-KW"/>
</dbReference>
<evidence type="ECO:0000256" key="5">
    <source>
        <dbReference type="ARBA" id="ARBA00022490"/>
    </source>
</evidence>
<dbReference type="GO" id="GO:0005737">
    <property type="term" value="C:cytoplasm"/>
    <property type="evidence" value="ECO:0007669"/>
    <property type="project" value="UniProtKB-SubCell"/>
</dbReference>
<dbReference type="Proteomes" id="UP000195105">
    <property type="component" value="Unassembled WGS sequence"/>
</dbReference>
<evidence type="ECO:0000256" key="1">
    <source>
        <dbReference type="ARBA" id="ARBA00004496"/>
    </source>
</evidence>
<comment type="caution">
    <text evidence="12">The sequence shown here is derived from an EMBL/GenBank/DDBJ whole genome shotgun (WGS) entry which is preliminary data.</text>
</comment>
<dbReference type="AlphaFoldDB" id="A0A243RJN1"/>
<evidence type="ECO:0000256" key="9">
    <source>
        <dbReference type="ARBA" id="ARBA00030757"/>
    </source>
</evidence>
<dbReference type="InterPro" id="IPR026448">
    <property type="entry name" value="Methyltr_grasp"/>
</dbReference>
<dbReference type="NCBIfam" id="TIGR04188">
    <property type="entry name" value="methyltr_grsp"/>
    <property type="match status" value="1"/>
</dbReference>
<organism evidence="12 13">
    <name type="scientific">Streptomyces swartbergensis</name>
    <dbReference type="NCBI Taxonomy" id="487165"/>
    <lineage>
        <taxon>Bacteria</taxon>
        <taxon>Bacillati</taxon>
        <taxon>Actinomycetota</taxon>
        <taxon>Actinomycetes</taxon>
        <taxon>Kitasatosporales</taxon>
        <taxon>Streptomycetaceae</taxon>
        <taxon>Streptomyces</taxon>
    </lineage>
</organism>
<dbReference type="InterPro" id="IPR000682">
    <property type="entry name" value="PCMT"/>
</dbReference>